<comment type="caution">
    <text evidence="5">The sequence shown here is derived from an EMBL/GenBank/DDBJ whole genome shotgun (WGS) entry which is preliminary data.</text>
</comment>
<comment type="similarity">
    <text evidence="1">Belongs to the LEA type SMP family.</text>
</comment>
<evidence type="ECO:0000256" key="2">
    <source>
        <dbReference type="ARBA" id="ARBA00022737"/>
    </source>
</evidence>
<dbReference type="Pfam" id="PF04927">
    <property type="entry name" value="SMP"/>
    <property type="match status" value="3"/>
</dbReference>
<feature type="domain" description="SMP" evidence="4">
    <location>
        <begin position="253"/>
        <end position="302"/>
    </location>
</feature>
<proteinExistence type="inferred from homology"/>
<protein>
    <recommendedName>
        <fullName evidence="4">SMP domain-containing protein</fullName>
    </recommendedName>
</protein>
<evidence type="ECO:0000259" key="4">
    <source>
        <dbReference type="Pfam" id="PF04927"/>
    </source>
</evidence>
<evidence type="ECO:0000313" key="6">
    <source>
        <dbReference type="Proteomes" id="UP000287651"/>
    </source>
</evidence>
<evidence type="ECO:0000256" key="3">
    <source>
        <dbReference type="SAM" id="MobiDB-lite"/>
    </source>
</evidence>
<evidence type="ECO:0000313" key="5">
    <source>
        <dbReference type="EMBL" id="RRT60515.1"/>
    </source>
</evidence>
<name>A0A426Z959_ENSVE</name>
<dbReference type="PANTHER" id="PTHR31174:SF7">
    <property type="entry name" value="LATE EMBRYOGENESIS ABUNDANT PROTEIN 31-RELATED"/>
    <property type="match status" value="1"/>
</dbReference>
<sequence length="315" mass="33148">KNKQRRPDDQGWDQGRDQPIKYGDVFPVAGELAGQAIAPRDAAMMHAAENKALGVTPKGGPASVMESAAMRNEQRGLIGHNQFSPSPASQGVSVTQTEIPGCTGQRLVTEFVACQYVVSAEAGVGRAAGGGQGEERGQGLGGLSTWTDKMTIGEALEAAARAAGAKPVEMSDAAAIEAAATGLNTVLRGGMAAAAQSAATLNARVSRDEDKTKLRDVLQVASIHQPYYICVLFFWCCSKLNFNNTYNLYGSQEASMRLPHDREATRGDAERVVMAEMRNNPELRPSPGGVADSIAAAARFNSVAAAYLAAISFFA</sequence>
<dbReference type="AlphaFoldDB" id="A0A426Z959"/>
<keyword evidence="2" id="KW-0677">Repeat</keyword>
<feature type="region of interest" description="Disordered" evidence="3">
    <location>
        <begin position="1"/>
        <end position="21"/>
    </location>
</feature>
<feature type="domain" description="SMP" evidence="4">
    <location>
        <begin position="151"/>
        <end position="204"/>
    </location>
</feature>
<reference evidence="5 6" key="1">
    <citation type="journal article" date="2014" name="Agronomy (Basel)">
        <title>A Draft Genome Sequence for Ensete ventricosum, the Drought-Tolerant Tree Against Hunger.</title>
        <authorList>
            <person name="Harrison J."/>
            <person name="Moore K.A."/>
            <person name="Paszkiewicz K."/>
            <person name="Jones T."/>
            <person name="Grant M."/>
            <person name="Ambacheew D."/>
            <person name="Muzemil S."/>
            <person name="Studholme D.J."/>
        </authorList>
    </citation>
    <scope>NUCLEOTIDE SEQUENCE [LARGE SCALE GENOMIC DNA]</scope>
</reference>
<dbReference type="InterPro" id="IPR042971">
    <property type="entry name" value="LEA_SMP"/>
</dbReference>
<organism evidence="5 6">
    <name type="scientific">Ensete ventricosum</name>
    <name type="common">Abyssinian banana</name>
    <name type="synonym">Musa ensete</name>
    <dbReference type="NCBI Taxonomy" id="4639"/>
    <lineage>
        <taxon>Eukaryota</taxon>
        <taxon>Viridiplantae</taxon>
        <taxon>Streptophyta</taxon>
        <taxon>Embryophyta</taxon>
        <taxon>Tracheophyta</taxon>
        <taxon>Spermatophyta</taxon>
        <taxon>Magnoliopsida</taxon>
        <taxon>Liliopsida</taxon>
        <taxon>Zingiberales</taxon>
        <taxon>Musaceae</taxon>
        <taxon>Ensete</taxon>
    </lineage>
</organism>
<feature type="non-terminal residue" evidence="5">
    <location>
        <position position="1"/>
    </location>
</feature>
<feature type="compositionally biased region" description="Basic and acidic residues" evidence="3">
    <location>
        <begin position="1"/>
        <end position="19"/>
    </location>
</feature>
<dbReference type="EMBL" id="AMZH03007752">
    <property type="protein sequence ID" value="RRT60515.1"/>
    <property type="molecule type" value="Genomic_DNA"/>
</dbReference>
<dbReference type="InterPro" id="IPR007011">
    <property type="entry name" value="LEA_SMP_dom"/>
</dbReference>
<dbReference type="Proteomes" id="UP000287651">
    <property type="component" value="Unassembled WGS sequence"/>
</dbReference>
<evidence type="ECO:0000256" key="1">
    <source>
        <dbReference type="ARBA" id="ARBA00010733"/>
    </source>
</evidence>
<dbReference type="PANTHER" id="PTHR31174">
    <property type="entry name" value="SEED MATURATION FAMILY PROTEIN"/>
    <property type="match status" value="1"/>
</dbReference>
<accession>A0A426Z959</accession>
<gene>
    <name evidence="5" type="ORF">B296_00029621</name>
</gene>
<feature type="domain" description="SMP" evidence="4">
    <location>
        <begin position="20"/>
        <end position="74"/>
    </location>
</feature>